<dbReference type="Gene3D" id="2.130.10.10">
    <property type="entry name" value="YVTN repeat-like/Quinoprotein amine dehydrogenase"/>
    <property type="match status" value="2"/>
</dbReference>
<dbReference type="GO" id="GO:2000234">
    <property type="term" value="P:positive regulation of rRNA processing"/>
    <property type="evidence" value="ECO:0007669"/>
    <property type="project" value="TreeGrafter"/>
</dbReference>
<feature type="compositionally biased region" description="Acidic residues" evidence="9">
    <location>
        <begin position="922"/>
        <end position="949"/>
    </location>
</feature>
<dbReference type="STRING" id="158607.A0A2P5I4G5"/>
<evidence type="ECO:0000256" key="9">
    <source>
        <dbReference type="SAM" id="MobiDB-lite"/>
    </source>
</evidence>
<dbReference type="AlphaFoldDB" id="A0A2P5I4G5"/>
<feature type="repeat" description="WD" evidence="8">
    <location>
        <begin position="623"/>
        <end position="654"/>
    </location>
</feature>
<dbReference type="InParanoid" id="A0A2P5I4G5"/>
<dbReference type="GO" id="GO:0003723">
    <property type="term" value="F:RNA binding"/>
    <property type="evidence" value="ECO:0007669"/>
    <property type="project" value="InterPro"/>
</dbReference>
<dbReference type="OrthoDB" id="4096at2759"/>
<evidence type="ECO:0000313" key="11">
    <source>
        <dbReference type="Proteomes" id="UP000094444"/>
    </source>
</evidence>
<dbReference type="PROSITE" id="PS50294">
    <property type="entry name" value="WD_REPEATS_REGION"/>
    <property type="match status" value="1"/>
</dbReference>
<evidence type="ECO:0000256" key="3">
    <source>
        <dbReference type="ARBA" id="ARBA00022552"/>
    </source>
</evidence>
<feature type="region of interest" description="Disordered" evidence="9">
    <location>
        <begin position="1"/>
        <end position="65"/>
    </location>
</feature>
<dbReference type="GO" id="GO:0032040">
    <property type="term" value="C:small-subunit processome"/>
    <property type="evidence" value="ECO:0007669"/>
    <property type="project" value="InterPro"/>
</dbReference>
<dbReference type="PANTHER" id="PTHR44215:SF1">
    <property type="entry name" value="WD REPEAT-CONTAINING PROTEIN 75"/>
    <property type="match status" value="1"/>
</dbReference>
<evidence type="ECO:0000256" key="4">
    <source>
        <dbReference type="ARBA" id="ARBA00022574"/>
    </source>
</evidence>
<dbReference type="InterPro" id="IPR011047">
    <property type="entry name" value="Quinoprotein_ADH-like_sf"/>
</dbReference>
<dbReference type="EMBL" id="MAVT02000274">
    <property type="protein sequence ID" value="POS77391.1"/>
    <property type="molecule type" value="Genomic_DNA"/>
</dbReference>
<name>A0A2P5I4G5_DIAHE</name>
<dbReference type="SUPFAM" id="SSF50998">
    <property type="entry name" value="Quinoprotein alcohol dehydrogenase-like"/>
    <property type="match status" value="1"/>
</dbReference>
<comment type="caution">
    <text evidence="10">The sequence shown here is derived from an EMBL/GenBank/DDBJ whole genome shotgun (WGS) entry which is preliminary data.</text>
</comment>
<dbReference type="InterPro" id="IPR001680">
    <property type="entry name" value="WD40_rpt"/>
</dbReference>
<evidence type="ECO:0000256" key="1">
    <source>
        <dbReference type="ARBA" id="ARBA00004604"/>
    </source>
</evidence>
<dbReference type="PROSITE" id="PS50082">
    <property type="entry name" value="WD_REPEATS_2"/>
    <property type="match status" value="2"/>
</dbReference>
<gene>
    <name evidence="10" type="ORF">DHEL01_v204217</name>
</gene>
<keyword evidence="11" id="KW-1185">Reference proteome</keyword>
<evidence type="ECO:0000256" key="8">
    <source>
        <dbReference type="PROSITE-ProRule" id="PRU00221"/>
    </source>
</evidence>
<organism evidence="10 11">
    <name type="scientific">Diaporthe helianthi</name>
    <dbReference type="NCBI Taxonomy" id="158607"/>
    <lineage>
        <taxon>Eukaryota</taxon>
        <taxon>Fungi</taxon>
        <taxon>Dikarya</taxon>
        <taxon>Ascomycota</taxon>
        <taxon>Pezizomycotina</taxon>
        <taxon>Sordariomycetes</taxon>
        <taxon>Sordariomycetidae</taxon>
        <taxon>Diaporthales</taxon>
        <taxon>Diaporthaceae</taxon>
        <taxon>Diaporthe</taxon>
    </lineage>
</organism>
<accession>A0A2P5I4G5</accession>
<keyword evidence="7" id="KW-0539">Nucleus</keyword>
<comment type="subcellular location">
    <subcellularLocation>
        <location evidence="1">Nucleus</location>
        <location evidence="1">Nucleolus</location>
    </subcellularLocation>
</comment>
<keyword evidence="6" id="KW-0804">Transcription</keyword>
<feature type="compositionally biased region" description="Polar residues" evidence="9">
    <location>
        <begin position="1"/>
        <end position="10"/>
    </location>
</feature>
<feature type="repeat" description="WD" evidence="8">
    <location>
        <begin position="365"/>
        <end position="406"/>
    </location>
</feature>
<sequence length="995" mass="108219">MASSKSQSSKGVDKRKREKIDQEDSSHKKKRRQKQHEDTPEGTPRASAKRKASAPVAEDQHAPEQDSAFRNLFSKHKPRSQSNGGSNKSKALQKWRISEPMGGRMSDIDPIFSADEKFLLVAYLTSLQVYSVADSLLIRRIALPLIGANNGAPYLVAAALSQATPELVWLASSDGRIWRVNWKTGSGSEDCLRTSAGVIHDMTLGAVSINKKASDILYVSESLKNNYSIVAYDPSDLAEPKSKVLQNQTGKWSILRTTNGGRILTAAAGNTLMVGALQPRGFGSVEDLSYEFYSINTSDEVSCLSVRLAPKKLSSKKKASQDLNDHVLDVAVGAVRGAIYIYSDLLSQLREAAKSRKGLETPKKQHWHQRAVHSVAWSPDGNYLISGGSESVLVLWQVDTNKLDFLPHLAASIENVVVSSSGSSYAVHMDDNSTMVLSTAEMKPTTYVSGLQSLVFDIQKPKDELVGRVFEGLREINAPLAAAIDPEDTSQLLLCVGSSQQASRNGPLPVTPFLQRFDLGSFQSISKQPLTRTNTTDLYTAPNGHPIVEPRACQLAFSYDGKWLATIDEWEPPERDATALTEGSIAAALDYTRERREIYLKFWETKEDGTSVELASRINGPHSTRHSEDVFDIAADKVSNKFATVGEDGVVRIWAPQLRERDGLMTTAPNGKALVSWSCVRTISLGESIKSQDELLPLGGRATYKKSGALTYSEDGSILFAAYGYYNEIVIYIIDMESGEVRTTLHDMCKGAVRSLQLLSSCLVILSQDLAVYDLVADELRYGVKLGERSEAAARLTHLAVDSASRTFAISVPFLNGANGRLSRGAVSEVAIFGLDDSEPLLMQKLPHLLTAVLPAGGSSSSSGFIAVDSAAQIWPVTEGADSSNIARPLSELKLDDLPADEEAQQPAGSKDVLVLNGENEQDDAASEVGEDAMDVDEDEDEDDDDDYDDPHTAIVAPQRLAEIFDVAPAFAMPPIEDTFYKVIGLFAQKKPAAP</sequence>
<evidence type="ECO:0000256" key="6">
    <source>
        <dbReference type="ARBA" id="ARBA00023163"/>
    </source>
</evidence>
<dbReference type="CDD" id="cd23952">
    <property type="entry name" value="Utp17_CTD"/>
    <property type="match status" value="1"/>
</dbReference>
<proteinExistence type="predicted"/>
<keyword evidence="2" id="KW-0690">Ribosome biogenesis</keyword>
<dbReference type="Pfam" id="PF23869">
    <property type="entry name" value="Beta-prop_WDR75_1st"/>
    <property type="match status" value="1"/>
</dbReference>
<reference evidence="10" key="1">
    <citation type="submission" date="2017-09" db="EMBL/GenBank/DDBJ databases">
        <title>Polyketide synthases of a Diaporthe helianthi virulent isolate.</title>
        <authorList>
            <person name="Baroncelli R."/>
        </authorList>
    </citation>
    <scope>NUCLEOTIDE SEQUENCE [LARGE SCALE GENOMIC DNA]</scope>
    <source>
        <strain evidence="10">7/96</strain>
    </source>
</reference>
<feature type="region of interest" description="Disordered" evidence="9">
    <location>
        <begin position="922"/>
        <end position="953"/>
    </location>
</feature>
<evidence type="ECO:0000256" key="7">
    <source>
        <dbReference type="ARBA" id="ARBA00023242"/>
    </source>
</evidence>
<dbReference type="GO" id="GO:0006364">
    <property type="term" value="P:rRNA processing"/>
    <property type="evidence" value="ECO:0007669"/>
    <property type="project" value="UniProtKB-KW"/>
</dbReference>
<protein>
    <submittedName>
        <fullName evidence="10">Uncharacterized protein</fullName>
    </submittedName>
</protein>
<dbReference type="PANTHER" id="PTHR44215">
    <property type="entry name" value="WD REPEAT-CONTAINING PROTEIN 75"/>
    <property type="match status" value="1"/>
</dbReference>
<dbReference type="SMART" id="SM00320">
    <property type="entry name" value="WD40"/>
    <property type="match status" value="2"/>
</dbReference>
<keyword evidence="5" id="KW-0677">Repeat</keyword>
<dbReference type="Pfam" id="PF00400">
    <property type="entry name" value="WD40"/>
    <property type="match status" value="1"/>
</dbReference>
<dbReference type="InterPro" id="IPR015943">
    <property type="entry name" value="WD40/YVTN_repeat-like_dom_sf"/>
</dbReference>
<evidence type="ECO:0000313" key="10">
    <source>
        <dbReference type="EMBL" id="POS77391.1"/>
    </source>
</evidence>
<dbReference type="Proteomes" id="UP000094444">
    <property type="component" value="Unassembled WGS sequence"/>
</dbReference>
<evidence type="ECO:0000256" key="5">
    <source>
        <dbReference type="ARBA" id="ARBA00022737"/>
    </source>
</evidence>
<dbReference type="InterPro" id="IPR053826">
    <property type="entry name" value="WDR75"/>
</dbReference>
<dbReference type="GO" id="GO:0045943">
    <property type="term" value="P:positive regulation of transcription by RNA polymerase I"/>
    <property type="evidence" value="ECO:0007669"/>
    <property type="project" value="InterPro"/>
</dbReference>
<evidence type="ECO:0000256" key="2">
    <source>
        <dbReference type="ARBA" id="ARBA00022517"/>
    </source>
</evidence>
<keyword evidence="3" id="KW-0698">rRNA processing</keyword>
<keyword evidence="4 8" id="KW-0853">WD repeat</keyword>